<reference evidence="2 3" key="1">
    <citation type="submission" date="2022-09" db="EMBL/GenBank/DDBJ databases">
        <title>Interaction between co-microsymbionts with complementary sets of symbiotic genes in legume-rhizobium systems.</title>
        <authorList>
            <person name="Safronova V."/>
            <person name="Sazanova A."/>
            <person name="Afonin A."/>
            <person name="Chirak E."/>
        </authorList>
    </citation>
    <scope>NUCLEOTIDE SEQUENCE [LARGE SCALE GENOMIC DNA]</scope>
    <source>
        <strain evidence="2 3">A18/4-1</strain>
    </source>
</reference>
<organism evidence="2 3">
    <name type="scientific">Devosia neptuniae</name>
    <dbReference type="NCBI Taxonomy" id="191302"/>
    <lineage>
        <taxon>Bacteria</taxon>
        <taxon>Pseudomonadati</taxon>
        <taxon>Pseudomonadota</taxon>
        <taxon>Alphaproteobacteria</taxon>
        <taxon>Hyphomicrobiales</taxon>
        <taxon>Devosiaceae</taxon>
        <taxon>Devosia</taxon>
    </lineage>
</organism>
<name>A0ABY6CH48_9HYPH</name>
<dbReference type="InterPro" id="IPR052158">
    <property type="entry name" value="INH-QAR"/>
</dbReference>
<dbReference type="EMBL" id="CP104965">
    <property type="protein sequence ID" value="UXN71554.1"/>
    <property type="molecule type" value="Genomic_DNA"/>
</dbReference>
<gene>
    <name evidence="2" type="ORF">N8A98_10385</name>
</gene>
<dbReference type="InterPro" id="IPR029062">
    <property type="entry name" value="Class_I_gatase-like"/>
</dbReference>
<keyword evidence="3" id="KW-1185">Reference proteome</keyword>
<feature type="domain" description="DJ-1/PfpI" evidence="1">
    <location>
        <begin position="64"/>
        <end position="226"/>
    </location>
</feature>
<evidence type="ECO:0000313" key="3">
    <source>
        <dbReference type="Proteomes" id="UP001061862"/>
    </source>
</evidence>
<dbReference type="PANTHER" id="PTHR43130:SF3">
    <property type="entry name" value="HTH-TYPE TRANSCRIPTIONAL REGULATOR RV1931C"/>
    <property type="match status" value="1"/>
</dbReference>
<dbReference type="InterPro" id="IPR002818">
    <property type="entry name" value="DJ-1/PfpI"/>
</dbReference>
<protein>
    <submittedName>
        <fullName evidence="2">DJ-1/PfpI family protein</fullName>
    </submittedName>
</protein>
<evidence type="ECO:0000259" key="1">
    <source>
        <dbReference type="Pfam" id="PF01965"/>
    </source>
</evidence>
<dbReference type="PANTHER" id="PTHR43130">
    <property type="entry name" value="ARAC-FAMILY TRANSCRIPTIONAL REGULATOR"/>
    <property type="match status" value="1"/>
</dbReference>
<evidence type="ECO:0000313" key="2">
    <source>
        <dbReference type="EMBL" id="UXN71554.1"/>
    </source>
</evidence>
<dbReference type="Proteomes" id="UP001061862">
    <property type="component" value="Chromosome"/>
</dbReference>
<dbReference type="RefSeq" id="WP_262171166.1">
    <property type="nucleotide sequence ID" value="NZ_CP104965.1"/>
</dbReference>
<dbReference type="SUPFAM" id="SSF52317">
    <property type="entry name" value="Class I glutamine amidotransferase-like"/>
    <property type="match status" value="2"/>
</dbReference>
<sequence length="383" mass="40234">MRKRGVAGWALLGIAILGAGGFGIWLASLPSGGGAAAPPVPEAEAAAMLETLRPASAERPLIAVIGLNDATETTDYLIPTGILRRANIADVLMLATGPGPVQLYPALKVEPDASIAAFDAAHPDGADYVIVPAMSRDDDPAVMAWLQQQSAKGAIIIGVCAGAKVVGAAGLLDGKRATTHWYYLRQLLQRNPTIDYVADRRFVADGNVVTTTGITASMPMMLTLIEAIAGPQKASAAARDLGLEHWDARHASSAFRFTRPFATTVLANTLAFWNRDEFGIALEPGMDEVSLALVADAWSRTYRSHATTFAASMAPVVTANGLSILPDRDMQDWPAADKVSISSGQSPAAALDQGLAAIADRYGEGTKNVVAMQLEYPQSDAMP</sequence>
<accession>A0ABY6CH48</accession>
<dbReference type="Gene3D" id="3.40.50.880">
    <property type="match status" value="2"/>
</dbReference>
<dbReference type="Pfam" id="PF01965">
    <property type="entry name" value="DJ-1_PfpI"/>
    <property type="match status" value="1"/>
</dbReference>
<proteinExistence type="predicted"/>